<evidence type="ECO:0000259" key="8">
    <source>
        <dbReference type="PROSITE" id="PS51790"/>
    </source>
</evidence>
<keyword evidence="4 6" id="KW-0560">Oxidoreductase</keyword>
<evidence type="ECO:0000256" key="2">
    <source>
        <dbReference type="ARBA" id="ARBA00022723"/>
    </source>
</evidence>
<dbReference type="AlphaFoldDB" id="B9XSE0"/>
<dbReference type="EC" id="1.8.4.12" evidence="6"/>
<comment type="cofactor">
    <cofactor evidence="6">
        <name>Zn(2+)</name>
        <dbReference type="ChEBI" id="CHEBI:29105"/>
    </cofactor>
    <text evidence="6">Binds 1 zinc ion per subunit. The zinc ion is important for the structural integrity of the protein.</text>
</comment>
<comment type="caution">
    <text evidence="9">The sequence shown here is derived from an EMBL/GenBank/DDBJ whole genome shotgun (WGS) entry which is preliminary data.</text>
</comment>
<name>B9XSE0_PEDPL</name>
<organism evidence="9 10">
    <name type="scientific">Pedosphaera parvula (strain Ellin514)</name>
    <dbReference type="NCBI Taxonomy" id="320771"/>
    <lineage>
        <taxon>Bacteria</taxon>
        <taxon>Pseudomonadati</taxon>
        <taxon>Verrucomicrobiota</taxon>
        <taxon>Pedosphaerae</taxon>
        <taxon>Pedosphaerales</taxon>
        <taxon>Pedosphaeraceae</taxon>
        <taxon>Pedosphaera</taxon>
    </lineage>
</organism>
<evidence type="ECO:0000256" key="4">
    <source>
        <dbReference type="ARBA" id="ARBA00023002"/>
    </source>
</evidence>
<protein>
    <recommendedName>
        <fullName evidence="6">Peptide methionine sulfoxide reductase MsrB</fullName>
        <ecNumber evidence="6">1.8.4.12</ecNumber>
    </recommendedName>
    <alternativeName>
        <fullName evidence="6">Peptide-methionine (R)-S-oxide reductase</fullName>
    </alternativeName>
</protein>
<dbReference type="EMBL" id="ABOX02000078">
    <property type="protein sequence ID" value="EEF57240.1"/>
    <property type="molecule type" value="Genomic_DNA"/>
</dbReference>
<feature type="signal peptide" evidence="7">
    <location>
        <begin position="1"/>
        <end position="22"/>
    </location>
</feature>
<dbReference type="GO" id="GO:0033743">
    <property type="term" value="F:peptide-methionine (R)-S-oxide reductase activity"/>
    <property type="evidence" value="ECO:0007669"/>
    <property type="project" value="UniProtKB-UniRule"/>
</dbReference>
<dbReference type="SUPFAM" id="SSF51316">
    <property type="entry name" value="Mss4-like"/>
    <property type="match status" value="1"/>
</dbReference>
<comment type="catalytic activity">
    <reaction evidence="5 6">
        <text>L-methionyl-[protein] + [thioredoxin]-disulfide + H2O = L-methionyl-(R)-S-oxide-[protein] + [thioredoxin]-dithiol</text>
        <dbReference type="Rhea" id="RHEA:24164"/>
        <dbReference type="Rhea" id="RHEA-COMP:10698"/>
        <dbReference type="Rhea" id="RHEA-COMP:10700"/>
        <dbReference type="Rhea" id="RHEA-COMP:12313"/>
        <dbReference type="Rhea" id="RHEA-COMP:12314"/>
        <dbReference type="ChEBI" id="CHEBI:15377"/>
        <dbReference type="ChEBI" id="CHEBI:16044"/>
        <dbReference type="ChEBI" id="CHEBI:29950"/>
        <dbReference type="ChEBI" id="CHEBI:45764"/>
        <dbReference type="ChEBI" id="CHEBI:50058"/>
        <dbReference type="EC" id="1.8.4.12"/>
    </reaction>
</comment>
<feature type="binding site" evidence="6">
    <location>
        <position position="104"/>
    </location>
    <ligand>
        <name>Zn(2+)</name>
        <dbReference type="ChEBI" id="CHEBI:29105"/>
    </ligand>
</feature>
<feature type="active site" description="Nucleophile" evidence="6">
    <location>
        <position position="176"/>
    </location>
</feature>
<dbReference type="GO" id="GO:0005737">
    <property type="term" value="C:cytoplasm"/>
    <property type="evidence" value="ECO:0007669"/>
    <property type="project" value="TreeGrafter"/>
</dbReference>
<dbReference type="NCBIfam" id="TIGR00357">
    <property type="entry name" value="peptide-methionine (R)-S-oxide reductase MsrB"/>
    <property type="match status" value="1"/>
</dbReference>
<evidence type="ECO:0000313" key="10">
    <source>
        <dbReference type="Proteomes" id="UP000003688"/>
    </source>
</evidence>
<dbReference type="Pfam" id="PF01641">
    <property type="entry name" value="SelR"/>
    <property type="match status" value="1"/>
</dbReference>
<feature type="domain" description="MsrB" evidence="8">
    <location>
        <begin position="65"/>
        <end position="187"/>
    </location>
</feature>
<dbReference type="InterPro" id="IPR011057">
    <property type="entry name" value="Mss4-like_sf"/>
</dbReference>
<dbReference type="PROSITE" id="PS51790">
    <property type="entry name" value="MSRB"/>
    <property type="match status" value="1"/>
</dbReference>
<evidence type="ECO:0000256" key="6">
    <source>
        <dbReference type="HAMAP-Rule" id="MF_01400"/>
    </source>
</evidence>
<evidence type="ECO:0000256" key="1">
    <source>
        <dbReference type="ARBA" id="ARBA00007174"/>
    </source>
</evidence>
<keyword evidence="10" id="KW-1185">Reference proteome</keyword>
<gene>
    <name evidence="6" type="primary">msrB</name>
    <name evidence="9" type="ORF">Cflav_PD0286</name>
</gene>
<dbReference type="InterPro" id="IPR028427">
    <property type="entry name" value="Met_Sox_Rdtase_MsrB"/>
</dbReference>
<evidence type="ECO:0000256" key="7">
    <source>
        <dbReference type="SAM" id="SignalP"/>
    </source>
</evidence>
<dbReference type="STRING" id="320771.Cflav_PD0286"/>
<feature type="chain" id="PRO_5002894621" description="Peptide methionine sulfoxide reductase MsrB" evidence="7">
    <location>
        <begin position="23"/>
        <end position="199"/>
    </location>
</feature>
<feature type="binding site" evidence="6">
    <location>
        <position position="153"/>
    </location>
    <ligand>
        <name>Zn(2+)</name>
        <dbReference type="ChEBI" id="CHEBI:29105"/>
    </ligand>
</feature>
<feature type="binding site" evidence="6">
    <location>
        <position position="156"/>
    </location>
    <ligand>
        <name>Zn(2+)</name>
        <dbReference type="ChEBI" id="CHEBI:29105"/>
    </ligand>
</feature>
<dbReference type="GO" id="GO:0008270">
    <property type="term" value="F:zinc ion binding"/>
    <property type="evidence" value="ECO:0007669"/>
    <property type="project" value="UniProtKB-UniRule"/>
</dbReference>
<evidence type="ECO:0000256" key="5">
    <source>
        <dbReference type="ARBA" id="ARBA00048488"/>
    </source>
</evidence>
<keyword evidence="7" id="KW-0732">Signal</keyword>
<comment type="similarity">
    <text evidence="1 6">Belongs to the MsrB Met sulfoxide reductase family.</text>
</comment>
<dbReference type="Proteomes" id="UP000003688">
    <property type="component" value="Unassembled WGS sequence"/>
</dbReference>
<keyword evidence="3 6" id="KW-0862">Zinc</keyword>
<dbReference type="RefSeq" id="WP_007418723.1">
    <property type="nucleotide sequence ID" value="NZ_ABOX02000078.1"/>
</dbReference>
<dbReference type="HAMAP" id="MF_01400">
    <property type="entry name" value="MsrB"/>
    <property type="match status" value="1"/>
</dbReference>
<keyword evidence="2 6" id="KW-0479">Metal-binding</keyword>
<dbReference type="Gene3D" id="2.170.150.20">
    <property type="entry name" value="Peptide methionine sulfoxide reductase"/>
    <property type="match status" value="1"/>
</dbReference>
<dbReference type="FunFam" id="2.170.150.20:FF:000001">
    <property type="entry name" value="Peptide methionine sulfoxide reductase MsrB"/>
    <property type="match status" value="1"/>
</dbReference>
<feature type="binding site" evidence="6">
    <location>
        <position position="107"/>
    </location>
    <ligand>
        <name>Zn(2+)</name>
        <dbReference type="ChEBI" id="CHEBI:29105"/>
    </ligand>
</feature>
<reference evidence="9 10" key="1">
    <citation type="journal article" date="2011" name="J. Bacteriol.">
        <title>Genome sequence of 'Pedosphaera parvula' Ellin514, an aerobic Verrucomicrobial isolate from pasture soil.</title>
        <authorList>
            <person name="Kant R."/>
            <person name="van Passel M.W."/>
            <person name="Sangwan P."/>
            <person name="Palva A."/>
            <person name="Lucas S."/>
            <person name="Copeland A."/>
            <person name="Lapidus A."/>
            <person name="Glavina Del Rio T."/>
            <person name="Dalin E."/>
            <person name="Tice H."/>
            <person name="Bruce D."/>
            <person name="Goodwin L."/>
            <person name="Pitluck S."/>
            <person name="Chertkov O."/>
            <person name="Larimer F.W."/>
            <person name="Land M.L."/>
            <person name="Hauser L."/>
            <person name="Brettin T.S."/>
            <person name="Detter J.C."/>
            <person name="Han S."/>
            <person name="de Vos W.M."/>
            <person name="Janssen P.H."/>
            <person name="Smidt H."/>
        </authorList>
    </citation>
    <scope>NUCLEOTIDE SEQUENCE [LARGE SCALE GENOMIC DNA]</scope>
    <source>
        <strain evidence="9 10">Ellin514</strain>
    </source>
</reference>
<sequence length="199" mass="21793" precursor="true">MTMSYLILSLVLGIGFTLIACAADSNSPFAAGGQTNQIPTVEVRLLDDKGQLGPKEAVPKVIKTDAEWRKQLTAEQYKIARGKGTEPAFCGVFYDNHKPGIYSCVCCGLPLFTSEAKFDSGTGWPSFFQPVAGENVITKEDLSYGMQRTEILCARCDAHLGHVFNDGPKPTHLRFCLNSVSLTFKENKNLTDATRQAKH</sequence>
<proteinExistence type="inferred from homology"/>
<evidence type="ECO:0000313" key="9">
    <source>
        <dbReference type="EMBL" id="EEF57240.1"/>
    </source>
</evidence>
<accession>B9XSE0</accession>
<dbReference type="PANTHER" id="PTHR10173:SF52">
    <property type="entry name" value="METHIONINE-R-SULFOXIDE REDUCTASE B1"/>
    <property type="match status" value="1"/>
</dbReference>
<dbReference type="PANTHER" id="PTHR10173">
    <property type="entry name" value="METHIONINE SULFOXIDE REDUCTASE"/>
    <property type="match status" value="1"/>
</dbReference>
<dbReference type="GO" id="GO:0006979">
    <property type="term" value="P:response to oxidative stress"/>
    <property type="evidence" value="ECO:0007669"/>
    <property type="project" value="InterPro"/>
</dbReference>
<dbReference type="InterPro" id="IPR002579">
    <property type="entry name" value="Met_Sox_Rdtase_MsrB_dom"/>
</dbReference>
<dbReference type="GO" id="GO:0030091">
    <property type="term" value="P:protein repair"/>
    <property type="evidence" value="ECO:0007669"/>
    <property type="project" value="InterPro"/>
</dbReference>
<evidence type="ECO:0000256" key="3">
    <source>
        <dbReference type="ARBA" id="ARBA00022833"/>
    </source>
</evidence>